<dbReference type="NCBIfam" id="TIGR01414">
    <property type="entry name" value="autotrans_barl"/>
    <property type="match status" value="1"/>
</dbReference>
<dbReference type="Gene3D" id="2.40.128.130">
    <property type="entry name" value="Autotransporter beta-domain"/>
    <property type="match status" value="1"/>
</dbReference>
<keyword evidence="4" id="KW-1185">Reference proteome</keyword>
<dbReference type="InterPro" id="IPR005546">
    <property type="entry name" value="Autotransporte_beta"/>
</dbReference>
<feature type="chain" id="PRO_5046214986" description="Autotransporter domain-containing protein" evidence="1">
    <location>
        <begin position="25"/>
        <end position="1022"/>
    </location>
</feature>
<evidence type="ECO:0000256" key="1">
    <source>
        <dbReference type="SAM" id="SignalP"/>
    </source>
</evidence>
<dbReference type="PANTHER" id="PTHR35037">
    <property type="entry name" value="C-TERMINAL REGION OF AIDA-LIKE PROTEIN"/>
    <property type="match status" value="1"/>
</dbReference>
<dbReference type="PROSITE" id="PS51257">
    <property type="entry name" value="PROKAR_LIPOPROTEIN"/>
    <property type="match status" value="1"/>
</dbReference>
<dbReference type="InterPro" id="IPR051551">
    <property type="entry name" value="Autotransporter_adhesion"/>
</dbReference>
<feature type="signal peptide" evidence="1">
    <location>
        <begin position="1"/>
        <end position="24"/>
    </location>
</feature>
<dbReference type="InterPro" id="IPR006315">
    <property type="entry name" value="OM_autotransptr_brl_dom"/>
</dbReference>
<dbReference type="Gene3D" id="2.160.20.20">
    <property type="match status" value="1"/>
</dbReference>
<feature type="domain" description="Autotransporter" evidence="2">
    <location>
        <begin position="740"/>
        <end position="1022"/>
    </location>
</feature>
<proteinExistence type="predicted"/>
<comment type="caution">
    <text evidence="3">The sequence shown here is derived from an EMBL/GenBank/DDBJ whole genome shotgun (WGS) entry which is preliminary data.</text>
</comment>
<name>A0ABN1GLZ9_9HYPH</name>
<dbReference type="InterPro" id="IPR043990">
    <property type="entry name" value="AC_1"/>
</dbReference>
<keyword evidence="1" id="KW-0732">Signal</keyword>
<gene>
    <name evidence="3" type="ORF">GCM10008943_31930</name>
</gene>
<sequence>MAGKYHFLTAVSLLTVIAANPSLAACVQDTANVENWLCTGSDTTSTIINGIPAVHLDLAGSYEANVGAGAAFDLKSTQGIHVVDKGKAIYGKDYGLLLENTGAGDINILSDSDITQGGYAEQKDYSAVRIRNNGIGKVKAEFKGNINGGYGIYANVKNDDSDVDLMIRGDVNSHYAGILVDLNSKNSNTNITTYGKIISESGQGISVINNPALDYSGSVNIEAHDYIYGYNHGIGVEASGVVRIVTHDSVIGQNTYYWDMTGSRMVSPSGFMVDAMVSPSYIYEDDALWGITGDFIDIKNSNLIGNGGVQWDFTPLGGFGIGVINNINYADETASRATYIQTNGHVHGHSYGIYSVLVSNGDAEESITNTVIVNGNVSSNRVGVYVSGGYRATVDLSSEIRSVGDSLSIDGDFGSTLILRNGWAMNKQASTFADENIFNYLVLHGDENSKIDMARVGDEAHEQGIVGFQNFIKEGESTWELNGKQIDGGFETAQINHGALWFNNAHILMDANGEAAHINKNGAIYASGTSSIEGSLLNAGLLSLSKKNDDVAGTKFTVNNYQGAGGLLELNTVLGDDNSETDILMIGGDSAGETIVKVNNVGGTGAQTKTGIKIIDVAGQSEGKFNLKGDYNHKGEEAVVAGAYAYVLHQNNSTSDKGSWYLHSSLKKEDPSVDPEKPEPKYNPGASIYEVYPQFLLGLNTLPTMQQRVGNRYWDNAGNKVLAQGADAVDAYAPPAETGSFTQGSGVWGRVEGTHNKMQPNTSTSDATYDYNTFKMQAGIDGLLNETENGKLIGGLTAHYSHGKVNIGSKHGDGDIKTDGYGLGGTLTWYGDHGFYVDGQGQLAWYKSDLYSSAAKRMLKDGNNGFGYALSLETGQRITLDDQWSVTPQAQLQYSNVDFDSFRDVFKADVSREKGDSLRARLGLSVDYQNSWQNAQGLTNRSMVYGIANLYNEFLDGTKVRVSTVDFINKSERFWGGIGFGGSYNWNDDKYSIYGEGSINTSFKNFGDSYNYQGTVGLRVKW</sequence>
<dbReference type="InterPro" id="IPR012332">
    <property type="entry name" value="Autotransporter_pectin_lyase_C"/>
</dbReference>
<dbReference type="Pfam" id="PF18883">
    <property type="entry name" value="AC_1"/>
    <property type="match status" value="1"/>
</dbReference>
<dbReference type="SUPFAM" id="SSF103515">
    <property type="entry name" value="Autotransporter"/>
    <property type="match status" value="1"/>
</dbReference>
<protein>
    <recommendedName>
        <fullName evidence="2">Autotransporter domain-containing protein</fullName>
    </recommendedName>
</protein>
<evidence type="ECO:0000313" key="3">
    <source>
        <dbReference type="EMBL" id="GAA0614296.1"/>
    </source>
</evidence>
<reference evidence="3 4" key="1">
    <citation type="journal article" date="2019" name="Int. J. Syst. Evol. Microbiol.">
        <title>The Global Catalogue of Microorganisms (GCM) 10K type strain sequencing project: providing services to taxonomists for standard genome sequencing and annotation.</title>
        <authorList>
            <consortium name="The Broad Institute Genomics Platform"/>
            <consortium name="The Broad Institute Genome Sequencing Center for Infectious Disease"/>
            <person name="Wu L."/>
            <person name="Ma J."/>
        </authorList>
    </citation>
    <scope>NUCLEOTIDE SEQUENCE [LARGE SCALE GENOMIC DNA]</scope>
    <source>
        <strain evidence="3 4">JCM 15115</strain>
    </source>
</reference>
<dbReference type="SUPFAM" id="SSF51126">
    <property type="entry name" value="Pectin lyase-like"/>
    <property type="match status" value="1"/>
</dbReference>
<dbReference type="PANTHER" id="PTHR35037:SF3">
    <property type="entry name" value="C-TERMINAL REGION OF AIDA-LIKE PROTEIN"/>
    <property type="match status" value="1"/>
</dbReference>
<evidence type="ECO:0000259" key="2">
    <source>
        <dbReference type="PROSITE" id="PS51208"/>
    </source>
</evidence>
<dbReference type="PROSITE" id="PS51208">
    <property type="entry name" value="AUTOTRANSPORTER"/>
    <property type="match status" value="1"/>
</dbReference>
<dbReference type="CDD" id="cd01344">
    <property type="entry name" value="PL2_Passenger_AT"/>
    <property type="match status" value="1"/>
</dbReference>
<accession>A0ABN1GLZ9</accession>
<dbReference type="Proteomes" id="UP001424441">
    <property type="component" value="Unassembled WGS sequence"/>
</dbReference>
<dbReference type="Pfam" id="PF03797">
    <property type="entry name" value="Autotransporter"/>
    <property type="match status" value="1"/>
</dbReference>
<dbReference type="EMBL" id="BAAADE010000012">
    <property type="protein sequence ID" value="GAA0614296.1"/>
    <property type="molecule type" value="Genomic_DNA"/>
</dbReference>
<organism evidence="3 4">
    <name type="scientific">Paenochrobactrum glaciei</name>
    <dbReference type="NCBI Taxonomy" id="486407"/>
    <lineage>
        <taxon>Bacteria</taxon>
        <taxon>Pseudomonadati</taxon>
        <taxon>Pseudomonadota</taxon>
        <taxon>Alphaproteobacteria</taxon>
        <taxon>Hyphomicrobiales</taxon>
        <taxon>Brucellaceae</taxon>
        <taxon>Paenochrobactrum</taxon>
    </lineage>
</organism>
<dbReference type="SMART" id="SM00869">
    <property type="entry name" value="Autotransporter"/>
    <property type="match status" value="1"/>
</dbReference>
<dbReference type="InterPro" id="IPR036709">
    <property type="entry name" value="Autotransporte_beta_dom_sf"/>
</dbReference>
<evidence type="ECO:0000313" key="4">
    <source>
        <dbReference type="Proteomes" id="UP001424441"/>
    </source>
</evidence>
<dbReference type="InterPro" id="IPR011050">
    <property type="entry name" value="Pectin_lyase_fold/virulence"/>
</dbReference>